<sequence length="85" mass="9478">MAAETTTQEVAIAAEPNRLQKLPAELRNRIYELALPRSEVVHAAYRSAEYVEPRVKQPALTRTCKQIRAEALPLFYGAVRVGLAT</sequence>
<comment type="caution">
    <text evidence="1">The sequence shown here is derived from an EMBL/GenBank/DDBJ whole genome shotgun (WGS) entry which is preliminary data.</text>
</comment>
<protein>
    <submittedName>
        <fullName evidence="1">Uncharacterized protein</fullName>
    </submittedName>
</protein>
<accession>A0ACC3NC65</accession>
<keyword evidence="2" id="KW-1185">Reference proteome</keyword>
<dbReference type="Proteomes" id="UP001281147">
    <property type="component" value="Unassembled WGS sequence"/>
</dbReference>
<evidence type="ECO:0000313" key="2">
    <source>
        <dbReference type="Proteomes" id="UP001281147"/>
    </source>
</evidence>
<dbReference type="EMBL" id="JAUTXU010000062">
    <property type="protein sequence ID" value="KAK3713460.1"/>
    <property type="molecule type" value="Genomic_DNA"/>
</dbReference>
<proteinExistence type="predicted"/>
<reference evidence="1" key="1">
    <citation type="submission" date="2023-07" db="EMBL/GenBank/DDBJ databases">
        <title>Black Yeasts Isolated from many extreme environments.</title>
        <authorList>
            <person name="Coleine C."/>
            <person name="Stajich J.E."/>
            <person name="Selbmann L."/>
        </authorList>
    </citation>
    <scope>NUCLEOTIDE SEQUENCE</scope>
    <source>
        <strain evidence="1">CCFEE 5714</strain>
    </source>
</reference>
<evidence type="ECO:0000313" key="1">
    <source>
        <dbReference type="EMBL" id="KAK3713460.1"/>
    </source>
</evidence>
<gene>
    <name evidence="1" type="ORF">LTR37_008418</name>
</gene>
<organism evidence="1 2">
    <name type="scientific">Vermiconidia calcicola</name>
    <dbReference type="NCBI Taxonomy" id="1690605"/>
    <lineage>
        <taxon>Eukaryota</taxon>
        <taxon>Fungi</taxon>
        <taxon>Dikarya</taxon>
        <taxon>Ascomycota</taxon>
        <taxon>Pezizomycotina</taxon>
        <taxon>Dothideomycetes</taxon>
        <taxon>Dothideomycetidae</taxon>
        <taxon>Mycosphaerellales</taxon>
        <taxon>Extremaceae</taxon>
        <taxon>Vermiconidia</taxon>
    </lineage>
</organism>
<name>A0ACC3NC65_9PEZI</name>